<gene>
    <name evidence="2" type="ORF">EYF80_048790</name>
</gene>
<keyword evidence="3" id="KW-1185">Reference proteome</keyword>
<feature type="region of interest" description="Disordered" evidence="1">
    <location>
        <begin position="45"/>
        <end position="83"/>
    </location>
</feature>
<proteinExistence type="predicted"/>
<organism evidence="2 3">
    <name type="scientific">Liparis tanakae</name>
    <name type="common">Tanaka's snailfish</name>
    <dbReference type="NCBI Taxonomy" id="230148"/>
    <lineage>
        <taxon>Eukaryota</taxon>
        <taxon>Metazoa</taxon>
        <taxon>Chordata</taxon>
        <taxon>Craniata</taxon>
        <taxon>Vertebrata</taxon>
        <taxon>Euteleostomi</taxon>
        <taxon>Actinopterygii</taxon>
        <taxon>Neopterygii</taxon>
        <taxon>Teleostei</taxon>
        <taxon>Neoteleostei</taxon>
        <taxon>Acanthomorphata</taxon>
        <taxon>Eupercaria</taxon>
        <taxon>Perciformes</taxon>
        <taxon>Cottioidei</taxon>
        <taxon>Cottales</taxon>
        <taxon>Liparidae</taxon>
        <taxon>Liparis</taxon>
    </lineage>
</organism>
<dbReference type="AlphaFoldDB" id="A0A4Z2FJU6"/>
<evidence type="ECO:0000256" key="1">
    <source>
        <dbReference type="SAM" id="MobiDB-lite"/>
    </source>
</evidence>
<comment type="caution">
    <text evidence="2">The sequence shown here is derived from an EMBL/GenBank/DDBJ whole genome shotgun (WGS) entry which is preliminary data.</text>
</comment>
<evidence type="ECO:0000313" key="2">
    <source>
        <dbReference type="EMBL" id="TNN41053.1"/>
    </source>
</evidence>
<dbReference type="Proteomes" id="UP000314294">
    <property type="component" value="Unassembled WGS sequence"/>
</dbReference>
<reference evidence="2 3" key="1">
    <citation type="submission" date="2019-03" db="EMBL/GenBank/DDBJ databases">
        <title>First draft genome of Liparis tanakae, snailfish: a comprehensive survey of snailfish specific genes.</title>
        <authorList>
            <person name="Kim W."/>
            <person name="Song I."/>
            <person name="Jeong J.-H."/>
            <person name="Kim D."/>
            <person name="Kim S."/>
            <person name="Ryu S."/>
            <person name="Song J.Y."/>
            <person name="Lee S.K."/>
        </authorList>
    </citation>
    <scope>NUCLEOTIDE SEQUENCE [LARGE SCALE GENOMIC DNA]</scope>
    <source>
        <tissue evidence="2">Muscle</tissue>
    </source>
</reference>
<dbReference type="EMBL" id="SRLO01001139">
    <property type="protein sequence ID" value="TNN41053.1"/>
    <property type="molecule type" value="Genomic_DNA"/>
</dbReference>
<evidence type="ECO:0000313" key="3">
    <source>
        <dbReference type="Proteomes" id="UP000314294"/>
    </source>
</evidence>
<sequence>MAAGAAVGHGAQGTGHGALESTTAHGKLELAGAATGHGELELTGTAPQKRQRAATGHPKLGAAPGLGEQKPAGVETGHGELESTGTVAWRSVSLAGESFMSGESSVGSSQHTPTSTLAAGCSDLLGGRGQALADEGSQQLHLGGPRHADAFSAEESWGAGVCRHECLEPPPFRSTSLSLHLNVLHLQIPP</sequence>
<name>A0A4Z2FJU6_9TELE</name>
<protein>
    <submittedName>
        <fullName evidence="2">Uncharacterized protein</fullName>
    </submittedName>
</protein>
<accession>A0A4Z2FJU6</accession>
<dbReference type="OrthoDB" id="6365676at2759"/>